<dbReference type="EMBL" id="CM007384">
    <property type="protein sequence ID" value="ONK71772.1"/>
    <property type="molecule type" value="Genomic_DNA"/>
</dbReference>
<evidence type="ECO:0000313" key="1">
    <source>
        <dbReference type="EMBL" id="ONK71772.1"/>
    </source>
</evidence>
<dbReference type="AlphaFoldDB" id="A0A5P1F0R2"/>
<accession>A0A5P1F0R2</accession>
<name>A0A5P1F0R2_ASPOF</name>
<protein>
    <submittedName>
        <fullName evidence="1">Uncharacterized protein</fullName>
    </submittedName>
</protein>
<dbReference type="Proteomes" id="UP000243459">
    <property type="component" value="Chromosome 4"/>
</dbReference>
<proteinExistence type="predicted"/>
<organism evidence="1 2">
    <name type="scientific">Asparagus officinalis</name>
    <name type="common">Garden asparagus</name>
    <dbReference type="NCBI Taxonomy" id="4686"/>
    <lineage>
        <taxon>Eukaryota</taxon>
        <taxon>Viridiplantae</taxon>
        <taxon>Streptophyta</taxon>
        <taxon>Embryophyta</taxon>
        <taxon>Tracheophyta</taxon>
        <taxon>Spermatophyta</taxon>
        <taxon>Magnoliopsida</taxon>
        <taxon>Liliopsida</taxon>
        <taxon>Asparagales</taxon>
        <taxon>Asparagaceae</taxon>
        <taxon>Asparagoideae</taxon>
        <taxon>Asparagus</taxon>
    </lineage>
</organism>
<sequence>MSDPKRAPTELMMPTAFKVAEFGGGGGGLDSSPVGTGAGVTSAVAGAGGGTSAGGGGDGGDVDGAGGVAGAIRASDTAADLVIAGIVDADGDDGTEVWGLMLGARVPAPHHRWRLLPAVDVF</sequence>
<gene>
    <name evidence="1" type="ORF">A4U43_C04F12230</name>
</gene>
<dbReference type="Gramene" id="ONK71772">
    <property type="protein sequence ID" value="ONK71772"/>
    <property type="gene ID" value="A4U43_C04F12230"/>
</dbReference>
<reference evidence="2" key="1">
    <citation type="journal article" date="2017" name="Nat. Commun.">
        <title>The asparagus genome sheds light on the origin and evolution of a young Y chromosome.</title>
        <authorList>
            <person name="Harkess A."/>
            <person name="Zhou J."/>
            <person name="Xu C."/>
            <person name="Bowers J.E."/>
            <person name="Van der Hulst R."/>
            <person name="Ayyampalayam S."/>
            <person name="Mercati F."/>
            <person name="Riccardi P."/>
            <person name="McKain M.R."/>
            <person name="Kakrana A."/>
            <person name="Tang H."/>
            <person name="Ray J."/>
            <person name="Groenendijk J."/>
            <person name="Arikit S."/>
            <person name="Mathioni S.M."/>
            <person name="Nakano M."/>
            <person name="Shan H."/>
            <person name="Telgmann-Rauber A."/>
            <person name="Kanno A."/>
            <person name="Yue Z."/>
            <person name="Chen H."/>
            <person name="Li W."/>
            <person name="Chen Y."/>
            <person name="Xu X."/>
            <person name="Zhang Y."/>
            <person name="Luo S."/>
            <person name="Chen H."/>
            <person name="Gao J."/>
            <person name="Mao Z."/>
            <person name="Pires J.C."/>
            <person name="Luo M."/>
            <person name="Kudrna D."/>
            <person name="Wing R.A."/>
            <person name="Meyers B.C."/>
            <person name="Yi K."/>
            <person name="Kong H."/>
            <person name="Lavrijsen P."/>
            <person name="Sunseri F."/>
            <person name="Falavigna A."/>
            <person name="Ye Y."/>
            <person name="Leebens-Mack J.H."/>
            <person name="Chen G."/>
        </authorList>
    </citation>
    <scope>NUCLEOTIDE SEQUENCE [LARGE SCALE GENOMIC DNA]</scope>
    <source>
        <strain evidence="2">cv. DH0086</strain>
    </source>
</reference>
<keyword evidence="2" id="KW-1185">Reference proteome</keyword>
<evidence type="ECO:0000313" key="2">
    <source>
        <dbReference type="Proteomes" id="UP000243459"/>
    </source>
</evidence>